<dbReference type="Gene3D" id="1.10.357.10">
    <property type="entry name" value="Tetracycline Repressor, domain 2"/>
    <property type="match status" value="1"/>
</dbReference>
<dbReference type="InterPro" id="IPR001647">
    <property type="entry name" value="HTH_TetR"/>
</dbReference>
<dbReference type="SUPFAM" id="SSF46689">
    <property type="entry name" value="Homeodomain-like"/>
    <property type="match status" value="1"/>
</dbReference>
<evidence type="ECO:0000256" key="1">
    <source>
        <dbReference type="ARBA" id="ARBA00023015"/>
    </source>
</evidence>
<reference evidence="6 7" key="1">
    <citation type="submission" date="2019-11" db="EMBL/GenBank/DDBJ databases">
        <authorList>
            <person name="He Y."/>
        </authorList>
    </citation>
    <scope>NUCLEOTIDE SEQUENCE [LARGE SCALE GENOMIC DNA]</scope>
    <source>
        <strain evidence="6 7">SCSIO 58843</strain>
    </source>
</reference>
<dbReference type="PROSITE" id="PS01081">
    <property type="entry name" value="HTH_TETR_1"/>
    <property type="match status" value="1"/>
</dbReference>
<organism evidence="6 7">
    <name type="scientific">Actinomarinicola tropica</name>
    <dbReference type="NCBI Taxonomy" id="2789776"/>
    <lineage>
        <taxon>Bacteria</taxon>
        <taxon>Bacillati</taxon>
        <taxon>Actinomycetota</taxon>
        <taxon>Acidimicrobiia</taxon>
        <taxon>Acidimicrobiales</taxon>
        <taxon>Iamiaceae</taxon>
        <taxon>Actinomarinicola</taxon>
    </lineage>
</organism>
<dbReference type="Pfam" id="PF00440">
    <property type="entry name" value="TetR_N"/>
    <property type="match status" value="1"/>
</dbReference>
<dbReference type="PANTHER" id="PTHR30055:SF238">
    <property type="entry name" value="MYCOFACTOCIN BIOSYNTHESIS TRANSCRIPTIONAL REGULATOR MFTR-RELATED"/>
    <property type="match status" value="1"/>
</dbReference>
<feature type="domain" description="HTH tetR-type" evidence="5">
    <location>
        <begin position="15"/>
        <end position="75"/>
    </location>
</feature>
<evidence type="ECO:0000256" key="2">
    <source>
        <dbReference type="ARBA" id="ARBA00023125"/>
    </source>
</evidence>
<dbReference type="PRINTS" id="PR00455">
    <property type="entry name" value="HTHTETR"/>
</dbReference>
<dbReference type="GO" id="GO:0000976">
    <property type="term" value="F:transcription cis-regulatory region binding"/>
    <property type="evidence" value="ECO:0007669"/>
    <property type="project" value="TreeGrafter"/>
</dbReference>
<evidence type="ECO:0000256" key="3">
    <source>
        <dbReference type="ARBA" id="ARBA00023163"/>
    </source>
</evidence>
<sequence>MPSLPRTTLRERNQERTRAEIAQHALALFTARGFDDVTVDDIATSAGVSRRTFFRYFDTKEDALLPGDASRLERLREALRARPPAEGPFDAVRGAVLELAQDYETGRDELLQQARLVLATPSVHARSLEHQAEWEAVIRAFAAERAGQSEASLLPQLLAAGCMAGLRAALTTWLHEDGRPDVVAVAAEALDALGDGLRHHR</sequence>
<evidence type="ECO:0000259" key="5">
    <source>
        <dbReference type="PROSITE" id="PS50977"/>
    </source>
</evidence>
<proteinExistence type="predicted"/>
<dbReference type="GO" id="GO:0003700">
    <property type="term" value="F:DNA-binding transcription factor activity"/>
    <property type="evidence" value="ECO:0007669"/>
    <property type="project" value="TreeGrafter"/>
</dbReference>
<dbReference type="PANTHER" id="PTHR30055">
    <property type="entry name" value="HTH-TYPE TRANSCRIPTIONAL REGULATOR RUTR"/>
    <property type="match status" value="1"/>
</dbReference>
<dbReference type="EMBL" id="CP045851">
    <property type="protein sequence ID" value="QGG94001.1"/>
    <property type="molecule type" value="Genomic_DNA"/>
</dbReference>
<name>A0A5Q2RHH4_9ACTN</name>
<dbReference type="PROSITE" id="PS50977">
    <property type="entry name" value="HTH_TETR_2"/>
    <property type="match status" value="1"/>
</dbReference>
<dbReference type="AlphaFoldDB" id="A0A5Q2RHH4"/>
<keyword evidence="7" id="KW-1185">Reference proteome</keyword>
<dbReference type="Gene3D" id="1.10.10.60">
    <property type="entry name" value="Homeodomain-like"/>
    <property type="match status" value="1"/>
</dbReference>
<dbReference type="InterPro" id="IPR023772">
    <property type="entry name" value="DNA-bd_HTH_TetR-type_CS"/>
</dbReference>
<dbReference type="InterPro" id="IPR009057">
    <property type="entry name" value="Homeodomain-like_sf"/>
</dbReference>
<accession>A0A5Q2RHH4</accession>
<keyword evidence="1" id="KW-0805">Transcription regulation</keyword>
<keyword evidence="2 4" id="KW-0238">DNA-binding</keyword>
<evidence type="ECO:0000313" key="7">
    <source>
        <dbReference type="Proteomes" id="UP000334019"/>
    </source>
</evidence>
<gene>
    <name evidence="6" type="ORF">GH723_02135</name>
</gene>
<dbReference type="KEGG" id="atq:GH723_02135"/>
<dbReference type="Proteomes" id="UP000334019">
    <property type="component" value="Chromosome"/>
</dbReference>
<evidence type="ECO:0000256" key="4">
    <source>
        <dbReference type="PROSITE-ProRule" id="PRU00335"/>
    </source>
</evidence>
<evidence type="ECO:0000313" key="6">
    <source>
        <dbReference type="EMBL" id="QGG94001.1"/>
    </source>
</evidence>
<dbReference type="InterPro" id="IPR050109">
    <property type="entry name" value="HTH-type_TetR-like_transc_reg"/>
</dbReference>
<feature type="DNA-binding region" description="H-T-H motif" evidence="4">
    <location>
        <begin position="38"/>
        <end position="57"/>
    </location>
</feature>
<dbReference type="InterPro" id="IPR041347">
    <property type="entry name" value="MftR_C"/>
</dbReference>
<keyword evidence="3" id="KW-0804">Transcription</keyword>
<dbReference type="Pfam" id="PF17754">
    <property type="entry name" value="TetR_C_14"/>
    <property type="match status" value="1"/>
</dbReference>
<protein>
    <submittedName>
        <fullName evidence="6">TetR family transcriptional regulator</fullName>
    </submittedName>
</protein>
<dbReference type="RefSeq" id="WP_153758107.1">
    <property type="nucleotide sequence ID" value="NZ_CP045851.1"/>
</dbReference>